<dbReference type="Proteomes" id="UP000623795">
    <property type="component" value="Unassembled WGS sequence"/>
</dbReference>
<dbReference type="RefSeq" id="WP_169254774.1">
    <property type="nucleotide sequence ID" value="NZ_WTVN01000003.1"/>
</dbReference>
<evidence type="ECO:0008006" key="3">
    <source>
        <dbReference type="Google" id="ProtNLM"/>
    </source>
</evidence>
<proteinExistence type="predicted"/>
<dbReference type="EMBL" id="WTVN01000003">
    <property type="protein sequence ID" value="NMG42866.1"/>
    <property type="molecule type" value="Genomic_DNA"/>
</dbReference>
<comment type="caution">
    <text evidence="1">The sequence shown here is derived from an EMBL/GenBank/DDBJ whole genome shotgun (WGS) entry which is preliminary data.</text>
</comment>
<accession>A0ABX1PWH5</accession>
<organism evidence="1 2">
    <name type="scientific">Aromatoleum toluvorans</name>
    <dbReference type="NCBI Taxonomy" id="92002"/>
    <lineage>
        <taxon>Bacteria</taxon>
        <taxon>Pseudomonadati</taxon>
        <taxon>Pseudomonadota</taxon>
        <taxon>Betaproteobacteria</taxon>
        <taxon>Rhodocyclales</taxon>
        <taxon>Rhodocyclaceae</taxon>
        <taxon>Aromatoleum</taxon>
    </lineage>
</organism>
<protein>
    <recommendedName>
        <fullName evidence="3">DUF2393 domain-containing protein</fullName>
    </recommendedName>
</protein>
<evidence type="ECO:0000313" key="2">
    <source>
        <dbReference type="Proteomes" id="UP000623795"/>
    </source>
</evidence>
<evidence type="ECO:0000313" key="1">
    <source>
        <dbReference type="EMBL" id="NMG42866.1"/>
    </source>
</evidence>
<gene>
    <name evidence="1" type="ORF">GPA22_03830</name>
</gene>
<sequence length="158" mass="17228">MAWLLGIAVLVLLVVSSGFRKFALGLVALTVAGGGLLYIQSELEQSRSLSRIAISELAFENVALKPEYSGYKLSGRIMNNSTNYTLKQVKLVVTMQDCTGATGSQNCITIGESSEYLYLGIPPVQARDFEEPVYFAGRGLNPKGHLQWSYSVSEIRGE</sequence>
<name>A0ABX1PWH5_9RHOO</name>
<keyword evidence="2" id="KW-1185">Reference proteome</keyword>
<reference evidence="1 2" key="1">
    <citation type="submission" date="2019-12" db="EMBL/GenBank/DDBJ databases">
        <title>Comparative genomics gives insights into the taxonomy of the Azoarcus-Aromatoleum group and reveals separate origins of nif in the plant-associated Azoarcus and non-plant-associated Aromatoleum sub-groups.</title>
        <authorList>
            <person name="Lafos M."/>
            <person name="Maluk M."/>
            <person name="Batista M."/>
            <person name="Junghare M."/>
            <person name="Carmona M."/>
            <person name="Faoro H."/>
            <person name="Cruz L.M."/>
            <person name="Battistoni F."/>
            <person name="De Souza E."/>
            <person name="Pedrosa F."/>
            <person name="Chen W.-M."/>
            <person name="Poole P.S."/>
            <person name="Dixon R.A."/>
            <person name="James E.K."/>
        </authorList>
    </citation>
    <scope>NUCLEOTIDE SEQUENCE [LARGE SCALE GENOMIC DNA]</scope>
    <source>
        <strain evidence="1 2">Td21</strain>
    </source>
</reference>